<dbReference type="SUPFAM" id="SSF52172">
    <property type="entry name" value="CheY-like"/>
    <property type="match status" value="1"/>
</dbReference>
<dbReference type="PIRSF" id="PIRSF036397">
    <property type="entry name" value="Bactrphtchrm_rec"/>
    <property type="match status" value="1"/>
</dbReference>
<dbReference type="Pfam" id="PF01590">
    <property type="entry name" value="GAF"/>
    <property type="match status" value="1"/>
</dbReference>
<dbReference type="PROSITE" id="PS50110">
    <property type="entry name" value="RESPONSE_REGULATORY"/>
    <property type="match status" value="1"/>
</dbReference>
<dbReference type="InterPro" id="IPR043150">
    <property type="entry name" value="Phytochrome_PHY_sf"/>
</dbReference>
<dbReference type="InterPro" id="IPR016132">
    <property type="entry name" value="Phyto_chromo_attachment"/>
</dbReference>
<dbReference type="InterPro" id="IPR011006">
    <property type="entry name" value="CheY-like_superfamily"/>
</dbReference>
<dbReference type="InterPro" id="IPR001789">
    <property type="entry name" value="Sig_transdc_resp-reg_receiver"/>
</dbReference>
<keyword evidence="4 12" id="KW-0597">Phosphoprotein</keyword>
<evidence type="ECO:0000313" key="16">
    <source>
        <dbReference type="Proteomes" id="UP000032515"/>
    </source>
</evidence>
<proteinExistence type="predicted"/>
<dbReference type="SMART" id="SM00911">
    <property type="entry name" value="HWE_HK"/>
    <property type="match status" value="1"/>
</dbReference>
<dbReference type="AlphaFoldDB" id="A0A0D7EIE1"/>
<name>A0A0D7EIE1_RHOPL</name>
<accession>A0A0D7EIE1</accession>
<feature type="domain" description="Response regulatory" evidence="14">
    <location>
        <begin position="742"/>
        <end position="852"/>
    </location>
</feature>
<evidence type="ECO:0000256" key="7">
    <source>
        <dbReference type="ARBA" id="ARBA00022741"/>
    </source>
</evidence>
<evidence type="ECO:0000256" key="10">
    <source>
        <dbReference type="ARBA" id="ARBA00022991"/>
    </source>
</evidence>
<evidence type="ECO:0000259" key="13">
    <source>
        <dbReference type="PROSITE" id="PS50046"/>
    </source>
</evidence>
<dbReference type="InterPro" id="IPR003018">
    <property type="entry name" value="GAF"/>
</dbReference>
<dbReference type="Proteomes" id="UP000032515">
    <property type="component" value="Unassembled WGS sequence"/>
</dbReference>
<evidence type="ECO:0000256" key="5">
    <source>
        <dbReference type="ARBA" id="ARBA00022606"/>
    </source>
</evidence>
<reference evidence="15 16" key="1">
    <citation type="submission" date="2014-11" db="EMBL/GenBank/DDBJ databases">
        <title>Genomics and ecophysiology of heterotrophic nitrogen fixing bacteria isolated from estuarine surface water.</title>
        <authorList>
            <person name="Bentzon-Tilia M."/>
            <person name="Severin I."/>
            <person name="Hansen L.H."/>
            <person name="Riemann L."/>
        </authorList>
    </citation>
    <scope>NUCLEOTIDE SEQUENCE [LARGE SCALE GENOMIC DNA]</scope>
    <source>
        <strain evidence="15 16">BAL398</strain>
    </source>
</reference>
<dbReference type="GO" id="GO:0004673">
    <property type="term" value="F:protein histidine kinase activity"/>
    <property type="evidence" value="ECO:0007669"/>
    <property type="project" value="UniProtKB-EC"/>
</dbReference>
<keyword evidence="11" id="KW-0675">Receptor</keyword>
<keyword evidence="3" id="KW-0600">Photoreceptor protein</keyword>
<evidence type="ECO:0000259" key="14">
    <source>
        <dbReference type="PROSITE" id="PS50110"/>
    </source>
</evidence>
<evidence type="ECO:0000256" key="8">
    <source>
        <dbReference type="ARBA" id="ARBA00022777"/>
    </source>
</evidence>
<keyword evidence="5" id="KW-0716">Sensory transduction</keyword>
<dbReference type="InterPro" id="IPR029016">
    <property type="entry name" value="GAF-like_dom_sf"/>
</dbReference>
<dbReference type="Pfam" id="PF00360">
    <property type="entry name" value="PHY"/>
    <property type="match status" value="1"/>
</dbReference>
<dbReference type="Pfam" id="PF07536">
    <property type="entry name" value="HWE_HK"/>
    <property type="match status" value="1"/>
</dbReference>
<dbReference type="PROSITE" id="PS50046">
    <property type="entry name" value="PHYTOCHROME_2"/>
    <property type="match status" value="1"/>
</dbReference>
<dbReference type="Gene3D" id="3.40.50.2300">
    <property type="match status" value="1"/>
</dbReference>
<dbReference type="PANTHER" id="PTHR41523:SF7">
    <property type="entry name" value="HISTIDINE KINASE"/>
    <property type="match status" value="1"/>
</dbReference>
<keyword evidence="6" id="KW-0808">Transferase</keyword>
<feature type="domain" description="Phytochrome chromophore attachment site" evidence="13">
    <location>
        <begin position="146"/>
        <end position="303"/>
    </location>
</feature>
<dbReference type="PRINTS" id="PR01033">
    <property type="entry name" value="PHYTOCHROME"/>
</dbReference>
<keyword evidence="9" id="KW-0067">ATP-binding</keyword>
<keyword evidence="8" id="KW-0418">Kinase</keyword>
<dbReference type="Gene3D" id="3.30.450.270">
    <property type="match status" value="1"/>
</dbReference>
<evidence type="ECO:0000256" key="9">
    <source>
        <dbReference type="ARBA" id="ARBA00022840"/>
    </source>
</evidence>
<dbReference type="PATRIC" id="fig|1076.23.peg.3773"/>
<dbReference type="EC" id="2.7.13.3" evidence="2"/>
<dbReference type="SUPFAM" id="SSF55781">
    <property type="entry name" value="GAF domain-like"/>
    <property type="match status" value="2"/>
</dbReference>
<dbReference type="Gene3D" id="3.30.450.40">
    <property type="match status" value="1"/>
</dbReference>
<comment type="caution">
    <text evidence="15">The sequence shown here is derived from an EMBL/GenBank/DDBJ whole genome shotgun (WGS) entry which is preliminary data.</text>
</comment>
<dbReference type="Pfam" id="PF00072">
    <property type="entry name" value="Response_reg"/>
    <property type="match status" value="1"/>
</dbReference>
<dbReference type="InterPro" id="IPR009219">
    <property type="entry name" value="Bactrphtchr_CheY"/>
</dbReference>
<evidence type="ECO:0000313" key="15">
    <source>
        <dbReference type="EMBL" id="KIZ40543.1"/>
    </source>
</evidence>
<dbReference type="InterPro" id="IPR001294">
    <property type="entry name" value="Phytochrome"/>
</dbReference>
<dbReference type="SUPFAM" id="SSF55785">
    <property type="entry name" value="PYP-like sensor domain (PAS domain)"/>
    <property type="match status" value="1"/>
</dbReference>
<evidence type="ECO:0000256" key="6">
    <source>
        <dbReference type="ARBA" id="ARBA00022679"/>
    </source>
</evidence>
<protein>
    <recommendedName>
        <fullName evidence="2">histidine kinase</fullName>
        <ecNumber evidence="2">2.7.13.3</ecNumber>
    </recommendedName>
</protein>
<dbReference type="Gene3D" id="3.30.565.10">
    <property type="entry name" value="Histidine kinase-like ATPase, C-terminal domain"/>
    <property type="match status" value="1"/>
</dbReference>
<dbReference type="EMBL" id="JXXE01000351">
    <property type="protein sequence ID" value="KIZ40543.1"/>
    <property type="molecule type" value="Genomic_DNA"/>
</dbReference>
<dbReference type="PANTHER" id="PTHR41523">
    <property type="entry name" value="TWO-COMPONENT SYSTEM SENSOR PROTEIN"/>
    <property type="match status" value="1"/>
</dbReference>
<dbReference type="GO" id="GO:0009881">
    <property type="term" value="F:photoreceptor activity"/>
    <property type="evidence" value="ECO:0007669"/>
    <property type="project" value="UniProtKB-KW"/>
</dbReference>
<dbReference type="InterPro" id="IPR013654">
    <property type="entry name" value="PAS_2"/>
</dbReference>
<sequence>MQSQTNPPVDLTNCDREPIHLLGAVQSFGFLLAIPMDSWVIERCSRNVEDFLAVPAATLIGKPLDTIFALEAVHTIRSHLQSAMIGEAPARVFNIALTAAEARYDLAIHAVANRLVIECERSRPEQAVNAAVLVTSMLGRLEATESMHAFFRVAARSVRALTGFDRVMVYRFDHDESGEVIAEAATQGLEPFLGLHYPASDIPQQARRLYERNVLRIIPDVGAAPSPIEPTLDRAGQPLDLSMSVLRSVSPIHLEYLANMGVAASMSISILRDGKLWGLFACHHYSPHHIGFDLRTTVELFARIFSFQLEARERETEIAYEARAQKLHQRLVTTMAAEAAVIESLVDHLDDIADLLLCDGIGLCIDGRATLKGLTPTTEQFLGLVKHLSAAEIAEVYSSYAIAADYPEAEAFGDRAAGMLVVPLSRAPGDYLIFFRKETLRGVNWAGDPAKPVTTGPMGSRLTPRKSFEIWKETVRGQSAPWLAVERRIAESLRVSLLEVILRLSHVTAKERTLAQNRQELLIAELNHRIRNILSLIRGVVHQSKNAQGSVSEFTAVVGGRIQALARAHDLITAETWGPASLKSLIEAEGAAYLGGRGDRIVVSGPDVHLEPQGFTTVALVLHEMMTNSAKYGALSVAVGRVEIRLALDTQGRLDIHWQEFDGPRVAPPTRRGFGSTVIQRSIPHDLNGEAEVTYALSGLQARFLVPDTYVRTPSATAAPLGRPHVKAEPNEPDGALIPAMKVLLVEDNMIIALDTEELLIEMGAAVTVCSGASAALEEISRQRPDLALLDVNLGVETSFQLAHHLRKIGVPVVFATGYGEQIAFPTEFVDVPRLRKPYSSDDLRKALVRNAPGRSDPLP</sequence>
<dbReference type="InterPro" id="IPR036890">
    <property type="entry name" value="HATPase_C_sf"/>
</dbReference>
<dbReference type="GO" id="GO:0000160">
    <property type="term" value="P:phosphorelay signal transduction system"/>
    <property type="evidence" value="ECO:0007669"/>
    <property type="project" value="InterPro"/>
</dbReference>
<gene>
    <name evidence="15" type="ORF">OO17_17460</name>
</gene>
<evidence type="ECO:0000256" key="4">
    <source>
        <dbReference type="ARBA" id="ARBA00022553"/>
    </source>
</evidence>
<dbReference type="InterPro" id="IPR035965">
    <property type="entry name" value="PAS-like_dom_sf"/>
</dbReference>
<dbReference type="InterPro" id="IPR013515">
    <property type="entry name" value="Phytochrome_cen-reg"/>
</dbReference>
<dbReference type="GO" id="GO:0009584">
    <property type="term" value="P:detection of visible light"/>
    <property type="evidence" value="ECO:0007669"/>
    <property type="project" value="InterPro"/>
</dbReference>
<keyword evidence="10" id="KW-0157">Chromophore</keyword>
<dbReference type="InterPro" id="IPR011102">
    <property type="entry name" value="Sig_transdc_His_kinase_HWE"/>
</dbReference>
<keyword evidence="7" id="KW-0547">Nucleotide-binding</keyword>
<organism evidence="15 16">
    <name type="scientific">Rhodopseudomonas palustris</name>
    <dbReference type="NCBI Taxonomy" id="1076"/>
    <lineage>
        <taxon>Bacteria</taxon>
        <taxon>Pseudomonadati</taxon>
        <taxon>Pseudomonadota</taxon>
        <taxon>Alphaproteobacteria</taxon>
        <taxon>Hyphomicrobiales</taxon>
        <taxon>Nitrobacteraceae</taxon>
        <taxon>Rhodopseudomonas</taxon>
    </lineage>
</organism>
<evidence type="ECO:0000256" key="1">
    <source>
        <dbReference type="ARBA" id="ARBA00000085"/>
    </source>
</evidence>
<dbReference type="GO" id="GO:0005524">
    <property type="term" value="F:ATP binding"/>
    <property type="evidence" value="ECO:0007669"/>
    <property type="project" value="UniProtKB-KW"/>
</dbReference>
<evidence type="ECO:0000256" key="3">
    <source>
        <dbReference type="ARBA" id="ARBA00022543"/>
    </source>
</evidence>
<dbReference type="Gene3D" id="3.30.450.20">
    <property type="entry name" value="PAS domain"/>
    <property type="match status" value="1"/>
</dbReference>
<comment type="catalytic activity">
    <reaction evidence="1">
        <text>ATP + protein L-histidine = ADP + protein N-phospho-L-histidine.</text>
        <dbReference type="EC" id="2.7.13.3"/>
    </reaction>
</comment>
<dbReference type="SMART" id="SM00065">
    <property type="entry name" value="GAF"/>
    <property type="match status" value="1"/>
</dbReference>
<dbReference type="OrthoDB" id="9760752at2"/>
<dbReference type="SMART" id="SM00448">
    <property type="entry name" value="REC"/>
    <property type="match status" value="1"/>
</dbReference>
<dbReference type="Pfam" id="PF08446">
    <property type="entry name" value="PAS_2"/>
    <property type="match status" value="1"/>
</dbReference>
<dbReference type="GO" id="GO:0006355">
    <property type="term" value="P:regulation of DNA-templated transcription"/>
    <property type="evidence" value="ECO:0007669"/>
    <property type="project" value="InterPro"/>
</dbReference>
<dbReference type="RefSeq" id="WP_044413783.1">
    <property type="nucleotide sequence ID" value="NZ_JXXE01000351.1"/>
</dbReference>
<evidence type="ECO:0000256" key="11">
    <source>
        <dbReference type="ARBA" id="ARBA00023170"/>
    </source>
</evidence>
<evidence type="ECO:0000256" key="2">
    <source>
        <dbReference type="ARBA" id="ARBA00012438"/>
    </source>
</evidence>
<feature type="modified residue" description="4-aspartylphosphate" evidence="12">
    <location>
        <position position="791"/>
    </location>
</feature>
<evidence type="ECO:0000256" key="12">
    <source>
        <dbReference type="PROSITE-ProRule" id="PRU00169"/>
    </source>
</evidence>